<proteinExistence type="predicted"/>
<sequence length="94" mass="10580">MSFPEPFIHLLGFISVCSSFGINIWDHGIVLGEHPPTWVVCVRALLPCCSKFPGCRPQLCTVPLEEITYYHSKPLLEDTVFLAPLIPWRVSVRG</sequence>
<gene>
    <name evidence="1" type="ORF">B9Z19DRAFT_1094967</name>
</gene>
<dbReference type="AlphaFoldDB" id="A0A2T6ZDD4"/>
<protein>
    <submittedName>
        <fullName evidence="1">Uncharacterized protein</fullName>
    </submittedName>
</protein>
<accession>A0A2T6ZDD4</accession>
<organism evidence="1 2">
    <name type="scientific">Tuber borchii</name>
    <name type="common">White truffle</name>
    <dbReference type="NCBI Taxonomy" id="42251"/>
    <lineage>
        <taxon>Eukaryota</taxon>
        <taxon>Fungi</taxon>
        <taxon>Dikarya</taxon>
        <taxon>Ascomycota</taxon>
        <taxon>Pezizomycotina</taxon>
        <taxon>Pezizomycetes</taxon>
        <taxon>Pezizales</taxon>
        <taxon>Tuberaceae</taxon>
        <taxon>Tuber</taxon>
    </lineage>
</organism>
<dbReference type="EMBL" id="NESQ01000371">
    <property type="protein sequence ID" value="PUU73507.1"/>
    <property type="molecule type" value="Genomic_DNA"/>
</dbReference>
<evidence type="ECO:0000313" key="1">
    <source>
        <dbReference type="EMBL" id="PUU73507.1"/>
    </source>
</evidence>
<reference evidence="1 2" key="1">
    <citation type="submission" date="2017-04" db="EMBL/GenBank/DDBJ databases">
        <title>Draft genome sequence of Tuber borchii Vittad., a whitish edible truffle.</title>
        <authorList>
            <consortium name="DOE Joint Genome Institute"/>
            <person name="Murat C."/>
            <person name="Kuo A."/>
            <person name="Barry K.W."/>
            <person name="Clum A."/>
            <person name="Dockter R.B."/>
            <person name="Fauchery L."/>
            <person name="Iotti M."/>
            <person name="Kohler A."/>
            <person name="Labutti K."/>
            <person name="Lindquist E.A."/>
            <person name="Lipzen A."/>
            <person name="Ohm R.A."/>
            <person name="Wang M."/>
            <person name="Grigoriev I.V."/>
            <person name="Zambonelli A."/>
            <person name="Martin F.M."/>
        </authorList>
    </citation>
    <scope>NUCLEOTIDE SEQUENCE [LARGE SCALE GENOMIC DNA]</scope>
    <source>
        <strain evidence="1 2">Tbo3840</strain>
    </source>
</reference>
<name>A0A2T6ZDD4_TUBBO</name>
<dbReference type="Proteomes" id="UP000244722">
    <property type="component" value="Unassembled WGS sequence"/>
</dbReference>
<evidence type="ECO:0000313" key="2">
    <source>
        <dbReference type="Proteomes" id="UP000244722"/>
    </source>
</evidence>
<comment type="caution">
    <text evidence="1">The sequence shown here is derived from an EMBL/GenBank/DDBJ whole genome shotgun (WGS) entry which is preliminary data.</text>
</comment>
<keyword evidence="2" id="KW-1185">Reference proteome</keyword>